<proteinExistence type="predicted"/>
<evidence type="ECO:0000256" key="1">
    <source>
        <dbReference type="SAM" id="MobiDB-lite"/>
    </source>
</evidence>
<evidence type="ECO:0000313" key="3">
    <source>
        <dbReference type="Proteomes" id="UP000557307"/>
    </source>
</evidence>
<dbReference type="AlphaFoldDB" id="A0A840TLJ0"/>
<feature type="region of interest" description="Disordered" evidence="1">
    <location>
        <begin position="1"/>
        <end position="34"/>
    </location>
</feature>
<keyword evidence="3" id="KW-1185">Reference proteome</keyword>
<accession>A0A840TLJ0</accession>
<name>A0A840TLJ0_9BACT</name>
<comment type="caution">
    <text evidence="2">The sequence shown here is derived from an EMBL/GenBank/DDBJ whole genome shotgun (WGS) entry which is preliminary data.</text>
</comment>
<feature type="compositionally biased region" description="Polar residues" evidence="1">
    <location>
        <begin position="16"/>
        <end position="34"/>
    </location>
</feature>
<evidence type="ECO:0000313" key="2">
    <source>
        <dbReference type="EMBL" id="MBB5284431.1"/>
    </source>
</evidence>
<organism evidence="2 3">
    <name type="scientific">Rhabdobacter roseus</name>
    <dbReference type="NCBI Taxonomy" id="1655419"/>
    <lineage>
        <taxon>Bacteria</taxon>
        <taxon>Pseudomonadati</taxon>
        <taxon>Bacteroidota</taxon>
        <taxon>Cytophagia</taxon>
        <taxon>Cytophagales</taxon>
        <taxon>Cytophagaceae</taxon>
        <taxon>Rhabdobacter</taxon>
    </lineage>
</organism>
<sequence length="141" mass="15868">MFESQNQKLLMAPRKQSPSSLNPESAQVTENDATGSETDFMNFWERFFEQIPAVSPSDSRILPALGPVDYGPVNRWGQMAWKPMDQRKYLIEGAQRALGQKAWKPMDQPAQSGGLQIDYITFDECKEFFNDDTGSLPSAGE</sequence>
<gene>
    <name evidence="2" type="ORF">HNQ92_002574</name>
</gene>
<dbReference type="EMBL" id="JACHGF010000003">
    <property type="protein sequence ID" value="MBB5284431.1"/>
    <property type="molecule type" value="Genomic_DNA"/>
</dbReference>
<reference evidence="2 3" key="1">
    <citation type="submission" date="2020-08" db="EMBL/GenBank/DDBJ databases">
        <title>Genomic Encyclopedia of Type Strains, Phase IV (KMG-IV): sequencing the most valuable type-strain genomes for metagenomic binning, comparative biology and taxonomic classification.</title>
        <authorList>
            <person name="Goeker M."/>
        </authorList>
    </citation>
    <scope>NUCLEOTIDE SEQUENCE [LARGE SCALE GENOMIC DNA]</scope>
    <source>
        <strain evidence="2 3">DSM 105074</strain>
    </source>
</reference>
<dbReference type="Proteomes" id="UP000557307">
    <property type="component" value="Unassembled WGS sequence"/>
</dbReference>
<dbReference type="RefSeq" id="WP_184174370.1">
    <property type="nucleotide sequence ID" value="NZ_JACHGF010000003.1"/>
</dbReference>
<protein>
    <submittedName>
        <fullName evidence="2">Uncharacterized protein</fullName>
    </submittedName>
</protein>